<evidence type="ECO:0000313" key="4">
    <source>
        <dbReference type="Proteomes" id="UP000076842"/>
    </source>
</evidence>
<gene>
    <name evidence="3" type="ORF">CALCODRAFT_432914</name>
</gene>
<sequence>MAVVPAHTVAAALNALPYARGASWDPDKGCLPGTRKAIFDDVWNWIDSPESANSAEVLWICDVAGSGKSSVAHSLCQQAKEKGMLWSCFFFDRMSAERNSPEKFVSTLVRDLAARDQRVAGVVAGILENDPSLCSASITRQFEGILLHPALASYHRNGTRLLVVDALDEACDKSLLALFCHGVRKLPRNWRIVLTSRPLSHLTRALQSASHVKRYGRRLHGSEVLSDVELFIRSRLLEITALGSFYCLAVHSEGLFQWASTAIDSLACCSDAERQIHLIHSLVGSNALGERMDILYAALLQGCPWEDDSFVQGYQQVVGTIVTVREPISCCALDELYQKHPHSSMHILEQMGAFMSGYESPVEAVRLLHLSLRDYL</sequence>
<feature type="domain" description="Nephrocystin 3-like N-terminal" evidence="2">
    <location>
        <begin position="34"/>
        <end position="197"/>
    </location>
</feature>
<dbReference type="InterPro" id="IPR027417">
    <property type="entry name" value="P-loop_NTPase"/>
</dbReference>
<keyword evidence="4" id="KW-1185">Reference proteome</keyword>
<dbReference type="Proteomes" id="UP000076842">
    <property type="component" value="Unassembled WGS sequence"/>
</dbReference>
<dbReference type="OrthoDB" id="3038309at2759"/>
<evidence type="ECO:0000256" key="1">
    <source>
        <dbReference type="ARBA" id="ARBA00022737"/>
    </source>
</evidence>
<evidence type="ECO:0000259" key="2">
    <source>
        <dbReference type="Pfam" id="PF24883"/>
    </source>
</evidence>
<name>A0A165GMM5_9BASI</name>
<dbReference type="STRING" id="1353952.A0A165GMM5"/>
<dbReference type="Pfam" id="PF24883">
    <property type="entry name" value="NPHP3_N"/>
    <property type="match status" value="1"/>
</dbReference>
<feature type="non-terminal residue" evidence="3">
    <location>
        <position position="376"/>
    </location>
</feature>
<dbReference type="AlphaFoldDB" id="A0A165GMM5"/>
<dbReference type="InterPro" id="IPR056884">
    <property type="entry name" value="NPHP3-like_N"/>
</dbReference>
<accession>A0A165GMM5</accession>
<dbReference type="PANTHER" id="PTHR10039">
    <property type="entry name" value="AMELOGENIN"/>
    <property type="match status" value="1"/>
</dbReference>
<evidence type="ECO:0000313" key="3">
    <source>
        <dbReference type="EMBL" id="KZT58257.1"/>
    </source>
</evidence>
<proteinExistence type="predicted"/>
<keyword evidence="1" id="KW-0677">Repeat</keyword>
<dbReference type="Gene3D" id="3.40.50.300">
    <property type="entry name" value="P-loop containing nucleotide triphosphate hydrolases"/>
    <property type="match status" value="1"/>
</dbReference>
<dbReference type="SUPFAM" id="SSF52540">
    <property type="entry name" value="P-loop containing nucleoside triphosphate hydrolases"/>
    <property type="match status" value="1"/>
</dbReference>
<organism evidence="3 4">
    <name type="scientific">Calocera cornea HHB12733</name>
    <dbReference type="NCBI Taxonomy" id="1353952"/>
    <lineage>
        <taxon>Eukaryota</taxon>
        <taxon>Fungi</taxon>
        <taxon>Dikarya</taxon>
        <taxon>Basidiomycota</taxon>
        <taxon>Agaricomycotina</taxon>
        <taxon>Dacrymycetes</taxon>
        <taxon>Dacrymycetales</taxon>
        <taxon>Dacrymycetaceae</taxon>
        <taxon>Calocera</taxon>
    </lineage>
</organism>
<dbReference type="PANTHER" id="PTHR10039:SF17">
    <property type="entry name" value="FUNGAL STAND N-TERMINAL GOODBYE DOMAIN-CONTAINING PROTEIN-RELATED"/>
    <property type="match status" value="1"/>
</dbReference>
<protein>
    <recommendedName>
        <fullName evidence="2">Nephrocystin 3-like N-terminal domain-containing protein</fullName>
    </recommendedName>
</protein>
<dbReference type="EMBL" id="KV423953">
    <property type="protein sequence ID" value="KZT58257.1"/>
    <property type="molecule type" value="Genomic_DNA"/>
</dbReference>
<reference evidence="3 4" key="1">
    <citation type="journal article" date="2016" name="Mol. Biol. Evol.">
        <title>Comparative Genomics of Early-Diverging Mushroom-Forming Fungi Provides Insights into the Origins of Lignocellulose Decay Capabilities.</title>
        <authorList>
            <person name="Nagy L.G."/>
            <person name="Riley R."/>
            <person name="Tritt A."/>
            <person name="Adam C."/>
            <person name="Daum C."/>
            <person name="Floudas D."/>
            <person name="Sun H."/>
            <person name="Yadav J.S."/>
            <person name="Pangilinan J."/>
            <person name="Larsson K.H."/>
            <person name="Matsuura K."/>
            <person name="Barry K."/>
            <person name="Labutti K."/>
            <person name="Kuo R."/>
            <person name="Ohm R.A."/>
            <person name="Bhattacharya S.S."/>
            <person name="Shirouzu T."/>
            <person name="Yoshinaga Y."/>
            <person name="Martin F.M."/>
            <person name="Grigoriev I.V."/>
            <person name="Hibbett D.S."/>
        </authorList>
    </citation>
    <scope>NUCLEOTIDE SEQUENCE [LARGE SCALE GENOMIC DNA]</scope>
    <source>
        <strain evidence="3 4">HHB12733</strain>
    </source>
</reference>
<dbReference type="InParanoid" id="A0A165GMM5"/>